<organism evidence="3 4">
    <name type="scientific">Clostridium gallinarum</name>
    <dbReference type="NCBI Taxonomy" id="2762246"/>
    <lineage>
        <taxon>Bacteria</taxon>
        <taxon>Bacillati</taxon>
        <taxon>Bacillota</taxon>
        <taxon>Clostridia</taxon>
        <taxon>Eubacteriales</taxon>
        <taxon>Clostridiaceae</taxon>
        <taxon>Clostridium</taxon>
    </lineage>
</organism>
<comment type="caution">
    <text evidence="3">The sequence shown here is derived from an EMBL/GenBank/DDBJ whole genome shotgun (WGS) entry which is preliminary data.</text>
</comment>
<dbReference type="PANTHER" id="PTHR34039:SF1">
    <property type="entry name" value="UPF0102 PROTEIN YRAN"/>
    <property type="match status" value="1"/>
</dbReference>
<dbReference type="InterPro" id="IPR011856">
    <property type="entry name" value="tRNA_endonuc-like_dom_sf"/>
</dbReference>
<evidence type="ECO:0000313" key="4">
    <source>
        <dbReference type="Proteomes" id="UP000640335"/>
    </source>
</evidence>
<dbReference type="SUPFAM" id="SSF52980">
    <property type="entry name" value="Restriction endonuclease-like"/>
    <property type="match status" value="1"/>
</dbReference>
<proteinExistence type="inferred from homology"/>
<evidence type="ECO:0000256" key="1">
    <source>
        <dbReference type="ARBA" id="ARBA00006738"/>
    </source>
</evidence>
<protein>
    <recommendedName>
        <fullName evidence="2">UPF0102 protein H9660_02885</fullName>
    </recommendedName>
</protein>
<comment type="similarity">
    <text evidence="1 2">Belongs to the UPF0102 family.</text>
</comment>
<dbReference type="InterPro" id="IPR003509">
    <property type="entry name" value="UPF0102_YraN-like"/>
</dbReference>
<dbReference type="NCBIfam" id="TIGR00252">
    <property type="entry name" value="YraN family protein"/>
    <property type="match status" value="1"/>
</dbReference>
<dbReference type="CDD" id="cd20736">
    <property type="entry name" value="PoNe_Nuclease"/>
    <property type="match status" value="1"/>
</dbReference>
<dbReference type="Proteomes" id="UP000640335">
    <property type="component" value="Unassembled WGS sequence"/>
</dbReference>
<evidence type="ECO:0000256" key="2">
    <source>
        <dbReference type="HAMAP-Rule" id="MF_00048"/>
    </source>
</evidence>
<reference evidence="3 4" key="1">
    <citation type="submission" date="2020-08" db="EMBL/GenBank/DDBJ databases">
        <title>A Genomic Blueprint of the Chicken Gut Microbiome.</title>
        <authorList>
            <person name="Gilroy R."/>
            <person name="Ravi A."/>
            <person name="Getino M."/>
            <person name="Pursley I."/>
            <person name="Horton D.L."/>
            <person name="Alikhan N.-F."/>
            <person name="Baker D."/>
            <person name="Gharbi K."/>
            <person name="Hall N."/>
            <person name="Watson M."/>
            <person name="Adriaenssens E.M."/>
            <person name="Foster-Nyarko E."/>
            <person name="Jarju S."/>
            <person name="Secka A."/>
            <person name="Antonio M."/>
            <person name="Oren A."/>
            <person name="Chaudhuri R."/>
            <person name="La Ragione R.M."/>
            <person name="Hildebrand F."/>
            <person name="Pallen M.J."/>
        </authorList>
    </citation>
    <scope>NUCLEOTIDE SEQUENCE [LARGE SCALE GENOMIC DNA]</scope>
    <source>
        <strain evidence="3 4">Sa3CUN1</strain>
    </source>
</reference>
<name>A0ABR8Q0Y7_9CLOT</name>
<dbReference type="NCBIfam" id="NF009150">
    <property type="entry name" value="PRK12497.1-3"/>
    <property type="match status" value="1"/>
</dbReference>
<dbReference type="HAMAP" id="MF_00048">
    <property type="entry name" value="UPF0102"/>
    <property type="match status" value="1"/>
</dbReference>
<accession>A0ABR8Q0Y7</accession>
<dbReference type="Gene3D" id="3.40.1350.10">
    <property type="match status" value="1"/>
</dbReference>
<dbReference type="EMBL" id="JACSQZ010000007">
    <property type="protein sequence ID" value="MBD7914081.1"/>
    <property type="molecule type" value="Genomic_DNA"/>
</dbReference>
<dbReference type="Pfam" id="PF02021">
    <property type="entry name" value="UPF0102"/>
    <property type="match status" value="1"/>
</dbReference>
<dbReference type="PANTHER" id="PTHR34039">
    <property type="entry name" value="UPF0102 PROTEIN YRAN"/>
    <property type="match status" value="1"/>
</dbReference>
<evidence type="ECO:0000313" key="3">
    <source>
        <dbReference type="EMBL" id="MBD7914081.1"/>
    </source>
</evidence>
<dbReference type="RefSeq" id="WP_191748368.1">
    <property type="nucleotide sequence ID" value="NZ_JACSQZ010000007.1"/>
</dbReference>
<keyword evidence="4" id="KW-1185">Reference proteome</keyword>
<sequence>MKKYNKDIGNYGESLALEFLKKNNYDIICRNFRTRNGEIDIICKFKDIIVFIEVKSRYSYTFGLPNEAVTYLKQKQIISMSKYFLIKNKLFNYNCRFDVIEIYFNKNNNLYDINHLKDAFRLY</sequence>
<gene>
    <name evidence="3" type="ORF">H9660_02885</name>
</gene>
<dbReference type="InterPro" id="IPR011335">
    <property type="entry name" value="Restrct_endonuc-II-like"/>
</dbReference>